<feature type="repeat" description="WD" evidence="3">
    <location>
        <begin position="971"/>
        <end position="1012"/>
    </location>
</feature>
<evidence type="ECO:0000259" key="4">
    <source>
        <dbReference type="Pfam" id="PF24883"/>
    </source>
</evidence>
<feature type="repeat" description="WD" evidence="3">
    <location>
        <begin position="1096"/>
        <end position="1137"/>
    </location>
</feature>
<feature type="repeat" description="WD" evidence="3">
    <location>
        <begin position="1013"/>
        <end position="1054"/>
    </location>
</feature>
<dbReference type="PROSITE" id="PS50294">
    <property type="entry name" value="WD_REPEATS_REGION"/>
    <property type="match status" value="12"/>
</dbReference>
<dbReference type="InterPro" id="IPR056884">
    <property type="entry name" value="NPHP3-like_N"/>
</dbReference>
<dbReference type="Pfam" id="PF24883">
    <property type="entry name" value="NPHP3_N"/>
    <property type="match status" value="1"/>
</dbReference>
<evidence type="ECO:0000256" key="3">
    <source>
        <dbReference type="PROSITE-ProRule" id="PRU00221"/>
    </source>
</evidence>
<evidence type="ECO:0000256" key="1">
    <source>
        <dbReference type="ARBA" id="ARBA00022574"/>
    </source>
</evidence>
<dbReference type="InterPro" id="IPR019775">
    <property type="entry name" value="WD40_repeat_CS"/>
</dbReference>
<proteinExistence type="predicted"/>
<dbReference type="CDD" id="cd00200">
    <property type="entry name" value="WD40"/>
    <property type="match status" value="2"/>
</dbReference>
<feature type="repeat" description="WD" evidence="3">
    <location>
        <begin position="678"/>
        <end position="719"/>
    </location>
</feature>
<feature type="repeat" description="WD" evidence="3">
    <location>
        <begin position="929"/>
        <end position="970"/>
    </location>
</feature>
<evidence type="ECO:0000256" key="2">
    <source>
        <dbReference type="ARBA" id="ARBA00022737"/>
    </source>
</evidence>
<feature type="repeat" description="WD" evidence="3">
    <location>
        <begin position="1138"/>
        <end position="1179"/>
    </location>
</feature>
<sequence>MCTSELQKKLETATFVISADMNAKVDVGLAIGAETSGKADAISAVVVQNNTMLTQLIKSKNESKKETDPLSFIRYPVHDSVVQIQKISKTSTKGTRVWLLDEIEEKFSSIEVYCLRGEAGMGKSVISACLGKRLQDSKLLKAAFFCKNGDDKTNNFVALIQNVAHQLANSNSEFYNALIEAHRAFYQQFKRDPSTVVELLDTYIVIPLSKWPENVPCFVILDALDELLTNSSLIKDLGTLLTEFSASGKVKLFVTTRTTKADMEQILPDCLMAIIRDFPHENDDKQHNLEDIELFATTQLKPYLIKRNFTDGDIAILANFFKEKSNGLFIWAAMALNIFSLTKTYKNIPWIESNSTQMMELLKIELQEIAKLKLYDFYTLAFERAYPPSEDKKYFQAAIGFVLHAKVPVSLRLIARLVAEFDGLPNSENPSLEEIFAVRDYVERSSSLLYNDDPDDLLDGKLHFIHKTVREYLSDEKTLFSIDGQSMSVQIAKTYLKRFCGGKFLFKNMANLSATASEFYSGNTLSEELVYGVQFWHLHFIEALSSDCAIDDKKELICLFVKFCETKLVYYLEALILLNKLNDIPRLVADLTACLREVRFESLLDNSPLAWHEILSLLNDLKCVVINFRTQLLVSPLQVYNHALIGVPQKSVYYQLYQGLASARLTIGAEKDWGPFTLLGHSRGVKSVAFSTDSKTIVSGSSDKTVKLWSVETGQLSDTFVGHSESVTSVAFSPDSEIVVSGSRDGTVRLWDVKTGQYLKTFEGHDSTVEAVAFSPDTMTVVSGSYDTTVKLWDLKTGKLVNTFKGHSECVNAVAFSLDCNTVVSGSFDRTVKLWSVETGECVTLEGHSGGVSSAAFSLDGKTVVSGSDDRTVKLWDVKTGKLSKTFEDHSRGVTSVAFSPDGKTVVSGSDDRTVKLWNVKTGKLFKTLLGHSRSVTSVAYVADSKAVVSGSYDNTVKLWDVETGECWKTFIGNFYFVNSVAFSSDSKCAIFGSDDRTVKLWDVETGECLATLEGHSSGVTSVAFSPDSMTVVSGSYDMTVKLWDVMTGKLINTFKGHSECVNAVAVSPDCNTVVSGSFDRTVKLWSVETGECVTLEGHSDGVSSVAFSLDGKTVVSGSDDRTVKLWDVKTGKLSKTLVGHSRGVTSVAFAPDSTTVVSQSLDMTVTLWAVKTGQFLERRNWDGSNSTQVFFPSKLTVQDGWVCQGKTLLYCLSTEIDGFSNSSVIWTAGKKLFSLTLNK</sequence>
<comment type="caution">
    <text evidence="5">The sequence shown here is derived from an EMBL/GenBank/DDBJ whole genome shotgun (WGS) entry which is preliminary data.</text>
</comment>
<dbReference type="PANTHER" id="PTHR19848">
    <property type="entry name" value="WD40 REPEAT PROTEIN"/>
    <property type="match status" value="1"/>
</dbReference>
<dbReference type="AlphaFoldDB" id="A0A1Y2CZ03"/>
<dbReference type="InterPro" id="IPR020472">
    <property type="entry name" value="WD40_PAC1"/>
</dbReference>
<dbReference type="EMBL" id="MCGO01000003">
    <property type="protein sequence ID" value="ORY52272.1"/>
    <property type="molecule type" value="Genomic_DNA"/>
</dbReference>
<dbReference type="PROSITE" id="PS50082">
    <property type="entry name" value="WD_REPEATS_2"/>
    <property type="match status" value="12"/>
</dbReference>
<dbReference type="OrthoDB" id="202197at2759"/>
<evidence type="ECO:0000313" key="5">
    <source>
        <dbReference type="EMBL" id="ORY52272.1"/>
    </source>
</evidence>
<dbReference type="InterPro" id="IPR027417">
    <property type="entry name" value="P-loop_NTPase"/>
</dbReference>
<dbReference type="Gene3D" id="2.130.10.10">
    <property type="entry name" value="YVTN repeat-like/Quinoprotein amine dehydrogenase"/>
    <property type="match status" value="6"/>
</dbReference>
<dbReference type="SMART" id="SM00320">
    <property type="entry name" value="WD40"/>
    <property type="match status" value="12"/>
</dbReference>
<dbReference type="SUPFAM" id="SSF52540">
    <property type="entry name" value="P-loop containing nucleoside triphosphate hydrolases"/>
    <property type="match status" value="1"/>
</dbReference>
<evidence type="ECO:0000313" key="6">
    <source>
        <dbReference type="Proteomes" id="UP000193642"/>
    </source>
</evidence>
<keyword evidence="2" id="KW-0677">Repeat</keyword>
<feature type="domain" description="Nephrocystin 3-like N-terminal" evidence="4">
    <location>
        <begin position="95"/>
        <end position="257"/>
    </location>
</feature>
<dbReference type="InterPro" id="IPR001680">
    <property type="entry name" value="WD40_rpt"/>
</dbReference>
<feature type="repeat" description="WD" evidence="3">
    <location>
        <begin position="720"/>
        <end position="761"/>
    </location>
</feature>
<dbReference type="SUPFAM" id="SSF50978">
    <property type="entry name" value="WD40 repeat-like"/>
    <property type="match status" value="2"/>
</dbReference>
<dbReference type="Proteomes" id="UP000193642">
    <property type="component" value="Unassembled WGS sequence"/>
</dbReference>
<dbReference type="STRING" id="329046.A0A1Y2CZ03"/>
<dbReference type="PROSITE" id="PS00678">
    <property type="entry name" value="WD_REPEATS_1"/>
    <property type="match status" value="7"/>
</dbReference>
<dbReference type="Gene3D" id="3.40.50.300">
    <property type="entry name" value="P-loop containing nucleotide triphosphate hydrolases"/>
    <property type="match status" value="1"/>
</dbReference>
<dbReference type="PRINTS" id="PR00320">
    <property type="entry name" value="GPROTEINBRPT"/>
</dbReference>
<keyword evidence="6" id="KW-1185">Reference proteome</keyword>
<gene>
    <name evidence="5" type="ORF">BCR33DRAFT_313429</name>
</gene>
<dbReference type="InterPro" id="IPR018391">
    <property type="entry name" value="PQQ_b-propeller_rpt"/>
</dbReference>
<dbReference type="InterPro" id="IPR015943">
    <property type="entry name" value="WD40/YVTN_repeat-like_dom_sf"/>
</dbReference>
<feature type="repeat" description="WD" evidence="3">
    <location>
        <begin position="845"/>
        <end position="886"/>
    </location>
</feature>
<organism evidence="5 6">
    <name type="scientific">Rhizoclosmatium globosum</name>
    <dbReference type="NCBI Taxonomy" id="329046"/>
    <lineage>
        <taxon>Eukaryota</taxon>
        <taxon>Fungi</taxon>
        <taxon>Fungi incertae sedis</taxon>
        <taxon>Chytridiomycota</taxon>
        <taxon>Chytridiomycota incertae sedis</taxon>
        <taxon>Chytridiomycetes</taxon>
        <taxon>Chytridiales</taxon>
        <taxon>Chytriomycetaceae</taxon>
        <taxon>Rhizoclosmatium</taxon>
    </lineage>
</organism>
<feature type="repeat" description="WD" evidence="3">
    <location>
        <begin position="804"/>
        <end position="845"/>
    </location>
</feature>
<name>A0A1Y2CZ03_9FUNG</name>
<feature type="repeat" description="WD" evidence="3">
    <location>
        <begin position="887"/>
        <end position="928"/>
    </location>
</feature>
<dbReference type="SMART" id="SM00564">
    <property type="entry name" value="PQQ"/>
    <property type="match status" value="6"/>
</dbReference>
<dbReference type="PANTHER" id="PTHR19848:SF8">
    <property type="entry name" value="F-BOX AND WD REPEAT DOMAIN CONTAINING 7"/>
    <property type="match status" value="1"/>
</dbReference>
<feature type="repeat" description="WD" evidence="3">
    <location>
        <begin position="762"/>
        <end position="803"/>
    </location>
</feature>
<dbReference type="InterPro" id="IPR036322">
    <property type="entry name" value="WD40_repeat_dom_sf"/>
</dbReference>
<keyword evidence="1 3" id="KW-0853">WD repeat</keyword>
<dbReference type="Pfam" id="PF00400">
    <property type="entry name" value="WD40"/>
    <property type="match status" value="12"/>
</dbReference>
<protein>
    <submittedName>
        <fullName evidence="5">WD40 repeat-like protein</fullName>
    </submittedName>
</protein>
<feature type="repeat" description="WD" evidence="3">
    <location>
        <begin position="1055"/>
        <end position="1096"/>
    </location>
</feature>
<accession>A0A1Y2CZ03</accession>
<reference evidence="5 6" key="1">
    <citation type="submission" date="2016-07" db="EMBL/GenBank/DDBJ databases">
        <title>Pervasive Adenine N6-methylation of Active Genes in Fungi.</title>
        <authorList>
            <consortium name="DOE Joint Genome Institute"/>
            <person name="Mondo S.J."/>
            <person name="Dannebaum R.O."/>
            <person name="Kuo R.C."/>
            <person name="Labutti K."/>
            <person name="Haridas S."/>
            <person name="Kuo A."/>
            <person name="Salamov A."/>
            <person name="Ahrendt S.R."/>
            <person name="Lipzen A."/>
            <person name="Sullivan W."/>
            <person name="Andreopoulos W.B."/>
            <person name="Clum A."/>
            <person name="Lindquist E."/>
            <person name="Daum C."/>
            <person name="Ramamoorthy G.K."/>
            <person name="Gryganskyi A."/>
            <person name="Culley D."/>
            <person name="Magnuson J.K."/>
            <person name="James T.Y."/>
            <person name="O'Malley M.A."/>
            <person name="Stajich J.E."/>
            <person name="Spatafora J.W."/>
            <person name="Visel A."/>
            <person name="Grigoriev I.V."/>
        </authorList>
    </citation>
    <scope>NUCLEOTIDE SEQUENCE [LARGE SCALE GENOMIC DNA]</scope>
    <source>
        <strain evidence="5 6">JEL800</strain>
    </source>
</reference>